<proteinExistence type="predicted"/>
<dbReference type="STRING" id="983966.A0A1E4S0P8"/>
<dbReference type="GO" id="GO:0005886">
    <property type="term" value="C:plasma membrane"/>
    <property type="evidence" value="ECO:0007669"/>
    <property type="project" value="TreeGrafter"/>
</dbReference>
<dbReference type="EMBL" id="KV453932">
    <property type="protein sequence ID" value="ODV73059.1"/>
    <property type="molecule type" value="Genomic_DNA"/>
</dbReference>
<dbReference type="Proteomes" id="UP000094389">
    <property type="component" value="Unassembled WGS sequence"/>
</dbReference>
<keyword evidence="1" id="KW-0472">Membrane</keyword>
<keyword evidence="1" id="KW-1133">Transmembrane helix</keyword>
<dbReference type="GO" id="GO:0051285">
    <property type="term" value="C:cell cortex of cell tip"/>
    <property type="evidence" value="ECO:0007669"/>
    <property type="project" value="TreeGrafter"/>
</dbReference>
<feature type="transmembrane region" description="Helical" evidence="1">
    <location>
        <begin position="244"/>
        <end position="269"/>
    </location>
</feature>
<feature type="transmembrane region" description="Helical" evidence="1">
    <location>
        <begin position="204"/>
        <end position="224"/>
    </location>
</feature>
<evidence type="ECO:0000313" key="2">
    <source>
        <dbReference type="EMBL" id="ODV73059.1"/>
    </source>
</evidence>
<keyword evidence="1" id="KW-0812">Transmembrane</keyword>
<name>A0A1E4S0P8_CYBJN</name>
<dbReference type="PANTHER" id="PTHR28019">
    <property type="entry name" value="CELL MEMBRANE PROTEIN YLR413W-RELATED"/>
    <property type="match status" value="1"/>
</dbReference>
<organism evidence="2 3">
    <name type="scientific">Cyberlindnera jadinii (strain ATCC 18201 / CBS 1600 / BCRC 20928 / JCM 3617 / NBRC 0987 / NRRL Y-1542)</name>
    <name type="common">Torula yeast</name>
    <name type="synonym">Candida utilis</name>
    <dbReference type="NCBI Taxonomy" id="983966"/>
    <lineage>
        <taxon>Eukaryota</taxon>
        <taxon>Fungi</taxon>
        <taxon>Dikarya</taxon>
        <taxon>Ascomycota</taxon>
        <taxon>Saccharomycotina</taxon>
        <taxon>Saccharomycetes</taxon>
        <taxon>Phaffomycetales</taxon>
        <taxon>Phaffomycetaceae</taxon>
        <taxon>Cyberlindnera</taxon>
    </lineage>
</organism>
<reference evidence="2 3" key="1">
    <citation type="journal article" date="2016" name="Proc. Natl. Acad. Sci. U.S.A.">
        <title>Comparative genomics of biotechnologically important yeasts.</title>
        <authorList>
            <person name="Riley R."/>
            <person name="Haridas S."/>
            <person name="Wolfe K.H."/>
            <person name="Lopes M.R."/>
            <person name="Hittinger C.T."/>
            <person name="Goeker M."/>
            <person name="Salamov A.A."/>
            <person name="Wisecaver J.H."/>
            <person name="Long T.M."/>
            <person name="Calvey C.H."/>
            <person name="Aerts A.L."/>
            <person name="Barry K.W."/>
            <person name="Choi C."/>
            <person name="Clum A."/>
            <person name="Coughlan A.Y."/>
            <person name="Deshpande S."/>
            <person name="Douglass A.P."/>
            <person name="Hanson S.J."/>
            <person name="Klenk H.-P."/>
            <person name="LaButti K.M."/>
            <person name="Lapidus A."/>
            <person name="Lindquist E.A."/>
            <person name="Lipzen A.M."/>
            <person name="Meier-Kolthoff J.P."/>
            <person name="Ohm R.A."/>
            <person name="Otillar R.P."/>
            <person name="Pangilinan J.L."/>
            <person name="Peng Y."/>
            <person name="Rokas A."/>
            <person name="Rosa C.A."/>
            <person name="Scheuner C."/>
            <person name="Sibirny A.A."/>
            <person name="Slot J.C."/>
            <person name="Stielow J.B."/>
            <person name="Sun H."/>
            <person name="Kurtzman C.P."/>
            <person name="Blackwell M."/>
            <person name="Grigoriev I.V."/>
            <person name="Jeffries T.W."/>
        </authorList>
    </citation>
    <scope>NUCLEOTIDE SEQUENCE [LARGE SCALE GENOMIC DNA]</scope>
    <source>
        <strain evidence="3">ATCC 18201 / CBS 1600 / BCRC 20928 / JCM 3617 / NBRC 0987 / NRRL Y-1542</strain>
    </source>
</reference>
<evidence type="ECO:0000313" key="3">
    <source>
        <dbReference type="Proteomes" id="UP000094389"/>
    </source>
</evidence>
<accession>A0A1E4S0P8</accession>
<dbReference type="GO" id="GO:0031505">
    <property type="term" value="P:fungal-type cell wall organization"/>
    <property type="evidence" value="ECO:0007669"/>
    <property type="project" value="TreeGrafter"/>
</dbReference>
<keyword evidence="3" id="KW-1185">Reference proteome</keyword>
<feature type="transmembrane region" description="Helical" evidence="1">
    <location>
        <begin position="290"/>
        <end position="313"/>
    </location>
</feature>
<evidence type="ECO:0000256" key="1">
    <source>
        <dbReference type="SAM" id="Phobius"/>
    </source>
</evidence>
<dbReference type="GeneID" id="30990876"/>
<dbReference type="OrthoDB" id="10630418at2759"/>
<gene>
    <name evidence="2" type="ORF">CYBJADRAFT_173572</name>
</gene>
<protein>
    <submittedName>
        <fullName evidence="2">Uncharacterized protein</fullName>
    </submittedName>
</protein>
<dbReference type="AlphaFoldDB" id="A0A1E4S0P8"/>
<sequence length="394" mass="43857">MAGVLSGGKLKDIVHVKDVVHITLVFIFPFISIVLLVVMFAAQHTDGLSFMPVVQIDSSRLDLYNGMYSLLQQGYSDMSSDNTVETVTTSTVLLIANLSTALLESTPNKVYSTFKKSCFLFDRSEVDDSSELHVLGGTVLNSSASLAAYCEDTRLFDYRTLLDNWGYSYMLALTETSKADDSSYHDYQTSIDAKSDAINRVPSLLVFVLVSQFVTLLVSFYIWNTRRHIIARANTTLLVLGHALSIWTLITFIVALVACLTMTVNLLSLRSMAEDDFASFGVKVKLCTNFFGVMWTVFAISFFTMAVWVGPMWCSAPEHDDTDDDDAGSAYDSDEGYELERFDTVLDDDDDLDFKLGRLERDHTVEHMLRKPSFSQSSSSVNVKNGSSVGRIII</sequence>
<dbReference type="PANTHER" id="PTHR28019:SF6">
    <property type="entry name" value="PROTEIN ECM7"/>
    <property type="match status" value="1"/>
</dbReference>
<dbReference type="OMA" id="TRLFDYR"/>
<dbReference type="InterPro" id="IPR052413">
    <property type="entry name" value="SUR7_domain"/>
</dbReference>
<feature type="transmembrane region" description="Helical" evidence="1">
    <location>
        <begin position="20"/>
        <end position="42"/>
    </location>
</feature>
<dbReference type="RefSeq" id="XP_020070098.1">
    <property type="nucleotide sequence ID" value="XM_020216480.1"/>
</dbReference>